<dbReference type="PATRIC" id="fig|679936.5.peg.697"/>
<dbReference type="InterPro" id="IPR002559">
    <property type="entry name" value="Transposase_11"/>
</dbReference>
<evidence type="ECO:0000313" key="3">
    <source>
        <dbReference type="EMBL" id="AEW04162.1"/>
    </source>
</evidence>
<organism evidence="3 4">
    <name type="scientific">Sulfobacillus acidophilus (strain ATCC 700253 / DSM 10332 / NAL)</name>
    <dbReference type="NCBI Taxonomy" id="679936"/>
    <lineage>
        <taxon>Bacteria</taxon>
        <taxon>Bacillati</taxon>
        <taxon>Bacillota</taxon>
        <taxon>Clostridia</taxon>
        <taxon>Eubacteriales</taxon>
        <taxon>Clostridiales Family XVII. Incertae Sedis</taxon>
        <taxon>Sulfobacillus</taxon>
    </lineage>
</organism>
<feature type="domain" description="Transposase IS4-like" evidence="2">
    <location>
        <begin position="96"/>
        <end position="203"/>
    </location>
</feature>
<evidence type="ECO:0000259" key="2">
    <source>
        <dbReference type="Pfam" id="PF01609"/>
    </source>
</evidence>
<dbReference type="GO" id="GO:0004803">
    <property type="term" value="F:transposase activity"/>
    <property type="evidence" value="ECO:0007669"/>
    <property type="project" value="InterPro"/>
</dbReference>
<protein>
    <recommendedName>
        <fullName evidence="2">Transposase IS4-like domain-containing protein</fullName>
    </recommendedName>
</protein>
<dbReference type="GO" id="GO:0006313">
    <property type="term" value="P:DNA transposition"/>
    <property type="evidence" value="ECO:0007669"/>
    <property type="project" value="InterPro"/>
</dbReference>
<dbReference type="PANTHER" id="PTHR33408:SF2">
    <property type="entry name" value="TRANSPOSASE DDE DOMAIN-CONTAINING PROTEIN"/>
    <property type="match status" value="1"/>
</dbReference>
<dbReference type="STRING" id="679936.Sulac_0648"/>
<proteinExistence type="predicted"/>
<reference evidence="3 4" key="2">
    <citation type="journal article" date="2012" name="Stand. Genomic Sci.">
        <title>Complete genome sequence of the moderately thermophilic mineral-sulfide-oxidizing firmicute Sulfobacillus acidophilus type strain (NAL(T)).</title>
        <authorList>
            <person name="Anderson I."/>
            <person name="Chertkov O."/>
            <person name="Chen A."/>
            <person name="Saunders E."/>
            <person name="Lapidus A."/>
            <person name="Nolan M."/>
            <person name="Lucas S."/>
            <person name="Hammon N."/>
            <person name="Deshpande S."/>
            <person name="Cheng J.F."/>
            <person name="Han C."/>
            <person name="Tapia R."/>
            <person name="Goodwin L.A."/>
            <person name="Pitluck S."/>
            <person name="Liolios K."/>
            <person name="Pagani I."/>
            <person name="Ivanova N."/>
            <person name="Mikhailova N."/>
            <person name="Pati A."/>
            <person name="Palaniappan K."/>
            <person name="Land M."/>
            <person name="Pan C."/>
            <person name="Rohde M."/>
            <person name="Pukall R."/>
            <person name="Goker M."/>
            <person name="Detter J.C."/>
            <person name="Woyke T."/>
            <person name="Bristow J."/>
            <person name="Eisen J.A."/>
            <person name="Markowitz V."/>
            <person name="Hugenholtz P."/>
            <person name="Kyrpides N.C."/>
            <person name="Klenk H.P."/>
            <person name="Mavromatis K."/>
        </authorList>
    </citation>
    <scope>NUCLEOTIDE SEQUENCE [LARGE SCALE GENOMIC DNA]</scope>
    <source>
        <strain evidence="4">ATCC 700253 / DSM 10332 / NAL</strain>
    </source>
</reference>
<keyword evidence="4" id="KW-1185">Reference proteome</keyword>
<feature type="compositionally biased region" description="Basic and acidic residues" evidence="1">
    <location>
        <begin position="8"/>
        <end position="21"/>
    </location>
</feature>
<dbReference type="AlphaFoldDB" id="G8TZZ3"/>
<feature type="region of interest" description="Disordered" evidence="1">
    <location>
        <begin position="1"/>
        <end position="56"/>
    </location>
</feature>
<reference evidence="4" key="1">
    <citation type="submission" date="2011-12" db="EMBL/GenBank/DDBJ databases">
        <title>The complete genome of chromosome of Sulfobacillus acidophilus DSM 10332.</title>
        <authorList>
            <person name="Lucas S."/>
            <person name="Han J."/>
            <person name="Lapidus A."/>
            <person name="Bruce D."/>
            <person name="Goodwin L."/>
            <person name="Pitluck S."/>
            <person name="Peters L."/>
            <person name="Kyrpides N."/>
            <person name="Mavromatis K."/>
            <person name="Ivanova N."/>
            <person name="Mikhailova N."/>
            <person name="Chertkov O."/>
            <person name="Saunders E."/>
            <person name="Detter J.C."/>
            <person name="Tapia R."/>
            <person name="Han C."/>
            <person name="Land M."/>
            <person name="Hauser L."/>
            <person name="Markowitz V."/>
            <person name="Cheng J.-F."/>
            <person name="Hugenholtz P."/>
            <person name="Woyke T."/>
            <person name="Wu D."/>
            <person name="Pukall R."/>
            <person name="Gehrich-Schroeter G."/>
            <person name="Schneider S."/>
            <person name="Klenk H.-P."/>
            <person name="Eisen J.A."/>
        </authorList>
    </citation>
    <scope>NUCLEOTIDE SEQUENCE [LARGE SCALE GENOMIC DNA]</scope>
    <source>
        <strain evidence="4">ATCC 700253 / DSM 10332 / NAL</strain>
    </source>
</reference>
<gene>
    <name evidence="3" type="ordered locus">Sulac_0648</name>
</gene>
<dbReference type="KEGG" id="sap:Sulac_0648"/>
<accession>G8TZZ3</accession>
<sequence length="253" mass="28786">MAAQLTQWEDRLRPQPVEHDPGSPASPTEANAIAAHPTDSSGTAEGSPPSLTPDQRKRAIRLVKKLRQESLPRLAKYEAQRKTLGDRNRFSKTDPDATFMRMKDDHLNKGQLKPAYHGQIGTENQFIVGFSVHQRPGDTLCLILHWDHLKQQLGQLPQTIVADAGYGSKENNAYLDHHRRTAVVKFNTYRLEKTPRWKAQIKRVEKLKPADRISVSHLVDAVPQWLADHRSHWLYGRQGLPTHRPFVTEVASR</sequence>
<dbReference type="GO" id="GO:0003677">
    <property type="term" value="F:DNA binding"/>
    <property type="evidence" value="ECO:0007669"/>
    <property type="project" value="InterPro"/>
</dbReference>
<dbReference type="PANTHER" id="PTHR33408">
    <property type="entry name" value="TRANSPOSASE"/>
    <property type="match status" value="1"/>
</dbReference>
<dbReference type="EMBL" id="CP003179">
    <property type="protein sequence ID" value="AEW04162.1"/>
    <property type="molecule type" value="Genomic_DNA"/>
</dbReference>
<evidence type="ECO:0000256" key="1">
    <source>
        <dbReference type="SAM" id="MobiDB-lite"/>
    </source>
</evidence>
<name>G8TZZ3_SULAD</name>
<dbReference type="Pfam" id="PF01609">
    <property type="entry name" value="DDE_Tnp_1"/>
    <property type="match status" value="1"/>
</dbReference>
<dbReference type="HOGENOM" id="CLU_1098050_0_0_9"/>
<dbReference type="Proteomes" id="UP000005439">
    <property type="component" value="Chromosome"/>
</dbReference>
<evidence type="ECO:0000313" key="4">
    <source>
        <dbReference type="Proteomes" id="UP000005439"/>
    </source>
</evidence>